<feature type="signal peptide" evidence="1">
    <location>
        <begin position="1"/>
        <end position="20"/>
    </location>
</feature>
<sequence length="171" mass="19568">MRTFLLLFIIAFLKLPVVFAQEDTQVVALLNRLAQADNSKRLNDALQGEEITISKEKLLPAFARRFTDSTLTEVKSDCLGRVLSIGELAIIAADRLEMMPYSQLTGVQNCLLSFCDENPNFIEYYLNVIKEAGTSSFQEKYFEWLQSDGRKEWWPSYDEGRSKQEVRKSGP</sequence>
<reference evidence="2 3" key="1">
    <citation type="submission" date="2016-10" db="EMBL/GenBank/DDBJ databases">
        <authorList>
            <person name="de Groot N.N."/>
        </authorList>
    </citation>
    <scope>NUCLEOTIDE SEQUENCE [LARGE SCALE GENOMIC DNA]</scope>
    <source>
        <strain evidence="2 3">DSM 25186</strain>
    </source>
</reference>
<accession>A0A1G9MRU8</accession>
<protein>
    <submittedName>
        <fullName evidence="2">Uncharacterized protein</fullName>
    </submittedName>
</protein>
<evidence type="ECO:0000313" key="3">
    <source>
        <dbReference type="Proteomes" id="UP000198510"/>
    </source>
</evidence>
<evidence type="ECO:0000256" key="1">
    <source>
        <dbReference type="SAM" id="SignalP"/>
    </source>
</evidence>
<keyword evidence="3" id="KW-1185">Reference proteome</keyword>
<evidence type="ECO:0000313" key="2">
    <source>
        <dbReference type="EMBL" id="SDL76988.1"/>
    </source>
</evidence>
<dbReference type="OrthoDB" id="1453354at2"/>
<name>A0A1G9MRU8_9BACT</name>
<proteinExistence type="predicted"/>
<feature type="chain" id="PRO_5011523918" evidence="1">
    <location>
        <begin position="21"/>
        <end position="171"/>
    </location>
</feature>
<keyword evidence="1" id="KW-0732">Signal</keyword>
<dbReference type="EMBL" id="FNFO01000008">
    <property type="protein sequence ID" value="SDL76988.1"/>
    <property type="molecule type" value="Genomic_DNA"/>
</dbReference>
<gene>
    <name evidence="2" type="ORF">SAMN05421823_10869</name>
</gene>
<organism evidence="2 3">
    <name type="scientific">Catalinimonas alkaloidigena</name>
    <dbReference type="NCBI Taxonomy" id="1075417"/>
    <lineage>
        <taxon>Bacteria</taxon>
        <taxon>Pseudomonadati</taxon>
        <taxon>Bacteroidota</taxon>
        <taxon>Cytophagia</taxon>
        <taxon>Cytophagales</taxon>
        <taxon>Catalimonadaceae</taxon>
        <taxon>Catalinimonas</taxon>
    </lineage>
</organism>
<dbReference type="STRING" id="1075417.SAMN05421823_10869"/>
<dbReference type="AlphaFoldDB" id="A0A1G9MRU8"/>
<dbReference type="Proteomes" id="UP000198510">
    <property type="component" value="Unassembled WGS sequence"/>
</dbReference>
<dbReference type="RefSeq" id="WP_143017372.1">
    <property type="nucleotide sequence ID" value="NZ_FNFO01000008.1"/>
</dbReference>